<organism evidence="2 3">
    <name type="scientific">Ambispora leptoticha</name>
    <dbReference type="NCBI Taxonomy" id="144679"/>
    <lineage>
        <taxon>Eukaryota</taxon>
        <taxon>Fungi</taxon>
        <taxon>Fungi incertae sedis</taxon>
        <taxon>Mucoromycota</taxon>
        <taxon>Glomeromycotina</taxon>
        <taxon>Glomeromycetes</taxon>
        <taxon>Archaeosporales</taxon>
        <taxon>Ambisporaceae</taxon>
        <taxon>Ambispora</taxon>
    </lineage>
</organism>
<evidence type="ECO:0000313" key="3">
    <source>
        <dbReference type="Proteomes" id="UP000789508"/>
    </source>
</evidence>
<evidence type="ECO:0000256" key="1">
    <source>
        <dbReference type="SAM" id="MobiDB-lite"/>
    </source>
</evidence>
<evidence type="ECO:0000313" key="2">
    <source>
        <dbReference type="EMBL" id="CAG8525036.1"/>
    </source>
</evidence>
<feature type="region of interest" description="Disordered" evidence="1">
    <location>
        <begin position="299"/>
        <end position="375"/>
    </location>
</feature>
<dbReference type="OrthoDB" id="2485335at2759"/>
<dbReference type="EMBL" id="CAJVPS010001119">
    <property type="protein sequence ID" value="CAG8525036.1"/>
    <property type="molecule type" value="Genomic_DNA"/>
</dbReference>
<sequence length="420" mass="46459">MNKYPALAATKKEPEYQVNPPLKISSVGTEIKKNNSSMPFGSAVLTNTGNSSKLKDNGITHIIHATLMSQGSDEGLFIEKAVLAMQNSIILADLQGFDKLATCFLAGGIYCNSESTKPHLADALIGGALSQLEKCQSLKEVIFVDFDADYLKDARDKIAGEVNCPTNINQTRTEKGDKNQNLLHKSLHGTSGELGTEASNVDKQRKDLMKEFNDIINGKRQGDNNNQEKISFLFRYAGRGGSISRQGSHYSMFFSADATPENGGKGKYTIEISENHPIFSEENKELFEKGDFIEIEEQRPQKDNGNDNGDQTSNQNNDNQNQPAKNDNDQSPNEQNGDEDQKPSNSNGSNGNNSNRNKNKNSSNPNIPNSVKEYFRKNKDLKGYLQSRGINSISEAELNITDNITSKNNNETKNETKYWP</sequence>
<comment type="caution">
    <text evidence="2">The sequence shown here is derived from an EMBL/GenBank/DDBJ whole genome shotgun (WGS) entry which is preliminary data.</text>
</comment>
<protein>
    <submittedName>
        <fullName evidence="2">10901_t:CDS:1</fullName>
    </submittedName>
</protein>
<name>A0A9N9FCB9_9GLOM</name>
<dbReference type="InterPro" id="IPR043472">
    <property type="entry name" value="Macro_dom-like"/>
</dbReference>
<feature type="compositionally biased region" description="Low complexity" evidence="1">
    <location>
        <begin position="343"/>
        <end position="370"/>
    </location>
</feature>
<keyword evidence="3" id="KW-1185">Reference proteome</keyword>
<dbReference type="SUPFAM" id="SSF52949">
    <property type="entry name" value="Macro domain-like"/>
    <property type="match status" value="1"/>
</dbReference>
<gene>
    <name evidence="2" type="ORF">ALEPTO_LOCUS4661</name>
</gene>
<feature type="compositionally biased region" description="Low complexity" evidence="1">
    <location>
        <begin position="306"/>
        <end position="325"/>
    </location>
</feature>
<dbReference type="Gene3D" id="3.40.220.10">
    <property type="entry name" value="Leucine Aminopeptidase, subunit E, domain 1"/>
    <property type="match status" value="1"/>
</dbReference>
<proteinExistence type="predicted"/>
<dbReference type="Proteomes" id="UP000789508">
    <property type="component" value="Unassembled WGS sequence"/>
</dbReference>
<accession>A0A9N9FCB9</accession>
<reference evidence="2" key="1">
    <citation type="submission" date="2021-06" db="EMBL/GenBank/DDBJ databases">
        <authorList>
            <person name="Kallberg Y."/>
            <person name="Tangrot J."/>
            <person name="Rosling A."/>
        </authorList>
    </citation>
    <scope>NUCLEOTIDE SEQUENCE</scope>
    <source>
        <strain evidence="2">FL130A</strain>
    </source>
</reference>
<dbReference type="AlphaFoldDB" id="A0A9N9FCB9"/>
<feature type="region of interest" description="Disordered" evidence="1">
    <location>
        <begin position="171"/>
        <end position="199"/>
    </location>
</feature>